<organism evidence="2 3">
    <name type="scientific">Panicum miliaceum</name>
    <name type="common">Proso millet</name>
    <name type="synonym">Broomcorn millet</name>
    <dbReference type="NCBI Taxonomy" id="4540"/>
    <lineage>
        <taxon>Eukaryota</taxon>
        <taxon>Viridiplantae</taxon>
        <taxon>Streptophyta</taxon>
        <taxon>Embryophyta</taxon>
        <taxon>Tracheophyta</taxon>
        <taxon>Spermatophyta</taxon>
        <taxon>Magnoliopsida</taxon>
        <taxon>Liliopsida</taxon>
        <taxon>Poales</taxon>
        <taxon>Poaceae</taxon>
        <taxon>PACMAD clade</taxon>
        <taxon>Panicoideae</taxon>
        <taxon>Panicodae</taxon>
        <taxon>Paniceae</taxon>
        <taxon>Panicinae</taxon>
        <taxon>Panicum</taxon>
        <taxon>Panicum sect. Panicum</taxon>
    </lineage>
</organism>
<dbReference type="EMBL" id="PQIB02000122">
    <property type="protein sequence ID" value="RLM52834.1"/>
    <property type="molecule type" value="Genomic_DNA"/>
</dbReference>
<evidence type="ECO:0000313" key="2">
    <source>
        <dbReference type="EMBL" id="RLM52834.1"/>
    </source>
</evidence>
<proteinExistence type="predicted"/>
<reference evidence="3" key="1">
    <citation type="journal article" date="2019" name="Nat. Commun.">
        <title>The genome of broomcorn millet.</title>
        <authorList>
            <person name="Zou C."/>
            <person name="Miki D."/>
            <person name="Li D."/>
            <person name="Tang Q."/>
            <person name="Xiao L."/>
            <person name="Rajput S."/>
            <person name="Deng P."/>
            <person name="Jia W."/>
            <person name="Huang R."/>
            <person name="Zhang M."/>
            <person name="Sun Y."/>
            <person name="Hu J."/>
            <person name="Fu X."/>
            <person name="Schnable P.S."/>
            <person name="Li F."/>
            <person name="Zhang H."/>
            <person name="Feng B."/>
            <person name="Zhu X."/>
            <person name="Liu R."/>
            <person name="Schnable J.C."/>
            <person name="Zhu J.-K."/>
            <person name="Zhang H."/>
        </authorList>
    </citation>
    <scope>NUCLEOTIDE SEQUENCE [LARGE SCALE GENOMIC DNA]</scope>
</reference>
<keyword evidence="3" id="KW-1185">Reference proteome</keyword>
<gene>
    <name evidence="2" type="ORF">C2845_PMPSC032378</name>
</gene>
<protein>
    <submittedName>
        <fullName evidence="2">Uncharacterized protein</fullName>
    </submittedName>
</protein>
<comment type="caution">
    <text evidence="2">The sequence shown here is derived from an EMBL/GenBank/DDBJ whole genome shotgun (WGS) entry which is preliminary data.</text>
</comment>
<evidence type="ECO:0000256" key="1">
    <source>
        <dbReference type="SAM" id="MobiDB-lite"/>
    </source>
</evidence>
<accession>A0A3L6P9Q9</accession>
<feature type="region of interest" description="Disordered" evidence="1">
    <location>
        <begin position="36"/>
        <end position="56"/>
    </location>
</feature>
<sequence>MRHISPPSSSNFRIRCANLRPPQRRCKRCRRHLVTDASTTVSSSGRRAPSPRRARGVCGRRRHLILGRSFLPSACVRSSQPPPVSGPRGSALLPSTRSEFAAAAGVSSSRHSPPPLDKLGVRGRRRHLVLKARSPPLGMRAEFAAAAGVSSSGLIPLPLDALGFHSRRRRLVLAA</sequence>
<dbReference type="Proteomes" id="UP000275267">
    <property type="component" value="Unassembled WGS sequence"/>
</dbReference>
<dbReference type="AlphaFoldDB" id="A0A3L6P9Q9"/>
<name>A0A3L6P9Q9_PANMI</name>
<evidence type="ECO:0000313" key="3">
    <source>
        <dbReference type="Proteomes" id="UP000275267"/>
    </source>
</evidence>